<sequence length="57" mass="6389">MVERFRRQLKVALRAAQSPTNWSDNLLLALLGIRSALKSDLDRSTAELVLGITLRLP</sequence>
<name>A0A3P7RWQ2_DIBLA</name>
<dbReference type="InterPro" id="IPR036397">
    <property type="entry name" value="RNaseH_sf"/>
</dbReference>
<dbReference type="Gene3D" id="3.30.420.10">
    <property type="entry name" value="Ribonuclease H-like superfamily/Ribonuclease H"/>
    <property type="match status" value="1"/>
</dbReference>
<gene>
    <name evidence="1" type="ORF">DILT_LOCUS19546</name>
</gene>
<dbReference type="GO" id="GO:0003676">
    <property type="term" value="F:nucleic acid binding"/>
    <property type="evidence" value="ECO:0007669"/>
    <property type="project" value="InterPro"/>
</dbReference>
<dbReference type="Proteomes" id="UP000281553">
    <property type="component" value="Unassembled WGS sequence"/>
</dbReference>
<reference evidence="1 2" key="1">
    <citation type="submission" date="2018-11" db="EMBL/GenBank/DDBJ databases">
        <authorList>
            <consortium name="Pathogen Informatics"/>
        </authorList>
    </citation>
    <scope>NUCLEOTIDE SEQUENCE [LARGE SCALE GENOMIC DNA]</scope>
</reference>
<evidence type="ECO:0000313" key="2">
    <source>
        <dbReference type="Proteomes" id="UP000281553"/>
    </source>
</evidence>
<accession>A0A3P7RWQ2</accession>
<dbReference type="AlphaFoldDB" id="A0A3P7RWQ2"/>
<protein>
    <submittedName>
        <fullName evidence="1">Uncharacterized protein</fullName>
    </submittedName>
</protein>
<dbReference type="EMBL" id="UYRU01115283">
    <property type="protein sequence ID" value="VDN45209.1"/>
    <property type="molecule type" value="Genomic_DNA"/>
</dbReference>
<feature type="non-terminal residue" evidence="1">
    <location>
        <position position="57"/>
    </location>
</feature>
<keyword evidence="2" id="KW-1185">Reference proteome</keyword>
<evidence type="ECO:0000313" key="1">
    <source>
        <dbReference type="EMBL" id="VDN45209.1"/>
    </source>
</evidence>
<organism evidence="1 2">
    <name type="scientific">Dibothriocephalus latus</name>
    <name type="common">Fish tapeworm</name>
    <name type="synonym">Diphyllobothrium latum</name>
    <dbReference type="NCBI Taxonomy" id="60516"/>
    <lineage>
        <taxon>Eukaryota</taxon>
        <taxon>Metazoa</taxon>
        <taxon>Spiralia</taxon>
        <taxon>Lophotrochozoa</taxon>
        <taxon>Platyhelminthes</taxon>
        <taxon>Cestoda</taxon>
        <taxon>Eucestoda</taxon>
        <taxon>Diphyllobothriidea</taxon>
        <taxon>Diphyllobothriidae</taxon>
        <taxon>Dibothriocephalus</taxon>
    </lineage>
</organism>
<proteinExistence type="predicted"/>